<evidence type="ECO:0000313" key="6">
    <source>
        <dbReference type="EMBL" id="MEQ2358439.1"/>
    </source>
</evidence>
<evidence type="ECO:0000256" key="3">
    <source>
        <dbReference type="ARBA" id="ARBA00022741"/>
    </source>
</evidence>
<dbReference type="InterPro" id="IPR017871">
    <property type="entry name" value="ABC_transporter-like_CS"/>
</dbReference>
<dbReference type="EMBL" id="JBBMEI010000023">
    <property type="protein sequence ID" value="MEQ2358439.1"/>
    <property type="molecule type" value="Genomic_DNA"/>
</dbReference>
<dbReference type="InterPro" id="IPR003439">
    <property type="entry name" value="ABC_transporter-like_ATP-bd"/>
</dbReference>
<dbReference type="InterPro" id="IPR003593">
    <property type="entry name" value="AAA+_ATPase"/>
</dbReference>
<dbReference type="PROSITE" id="PS50893">
    <property type="entry name" value="ABC_TRANSPORTER_2"/>
    <property type="match status" value="1"/>
</dbReference>
<dbReference type="PANTHER" id="PTHR42711">
    <property type="entry name" value="ABC TRANSPORTER ATP-BINDING PROTEIN"/>
    <property type="match status" value="1"/>
</dbReference>
<dbReference type="PROSITE" id="PS00211">
    <property type="entry name" value="ABC_TRANSPORTER_1"/>
    <property type="match status" value="1"/>
</dbReference>
<dbReference type="SMART" id="SM00382">
    <property type="entry name" value="AAA"/>
    <property type="match status" value="1"/>
</dbReference>
<feature type="domain" description="ABC transporter" evidence="5">
    <location>
        <begin position="2"/>
        <end position="232"/>
    </location>
</feature>
<evidence type="ECO:0000256" key="4">
    <source>
        <dbReference type="ARBA" id="ARBA00022840"/>
    </source>
</evidence>
<organism evidence="6 7">
    <name type="scientific">Blautia intestinihominis</name>
    <dbReference type="NCBI Taxonomy" id="3133152"/>
    <lineage>
        <taxon>Bacteria</taxon>
        <taxon>Bacillati</taxon>
        <taxon>Bacillota</taxon>
        <taxon>Clostridia</taxon>
        <taxon>Lachnospirales</taxon>
        <taxon>Lachnospiraceae</taxon>
        <taxon>Blautia</taxon>
    </lineage>
</organism>
<dbReference type="Pfam" id="PF00005">
    <property type="entry name" value="ABC_tran"/>
    <property type="match status" value="1"/>
</dbReference>
<name>A0ABV1ANE0_9FIRM</name>
<keyword evidence="7" id="KW-1185">Reference proteome</keyword>
<keyword evidence="2" id="KW-0813">Transport</keyword>
<dbReference type="InterPro" id="IPR050763">
    <property type="entry name" value="ABC_transporter_ATP-binding"/>
</dbReference>
<evidence type="ECO:0000256" key="1">
    <source>
        <dbReference type="ARBA" id="ARBA00005417"/>
    </source>
</evidence>
<evidence type="ECO:0000259" key="5">
    <source>
        <dbReference type="PROSITE" id="PS50893"/>
    </source>
</evidence>
<comment type="caution">
    <text evidence="6">The sequence shown here is derived from an EMBL/GenBank/DDBJ whole genome shotgun (WGS) entry which is preliminary data.</text>
</comment>
<sequence>MIETRNLTKTFDNFTAVDSLDLKIETGEFFGLLGPNGAGKTTTISLLSTLLLPTKGEILIDGQTLKRNRPDLKRKISVITQEYSMRQDMTMDEIMEYQGRLYFMPRKEIKRRTEELLEFCDLIKFRRRTVRKLSGGMKRKLMVCRALLTDPEILLLDEPTAGMDALSRRQMWNLLRKLNGKNLTILLTTHYMEEAQNLCNRVALMDHGKLEEISTPSALIESLGAYTIDEPGPDGNTVSRYFHSRQEAIDYLSGIPGQASLRETTLEDVFVERAGRHLMPS</sequence>
<keyword evidence="4 6" id="KW-0067">ATP-binding</keyword>
<dbReference type="SUPFAM" id="SSF52540">
    <property type="entry name" value="P-loop containing nucleoside triphosphate hydrolases"/>
    <property type="match status" value="1"/>
</dbReference>
<dbReference type="GO" id="GO:0005524">
    <property type="term" value="F:ATP binding"/>
    <property type="evidence" value="ECO:0007669"/>
    <property type="project" value="UniProtKB-KW"/>
</dbReference>
<proteinExistence type="inferred from homology"/>
<reference evidence="6 7" key="1">
    <citation type="submission" date="2024-03" db="EMBL/GenBank/DDBJ databases">
        <title>Human intestinal bacterial collection.</title>
        <authorList>
            <person name="Pauvert C."/>
            <person name="Hitch T.C.A."/>
            <person name="Clavel T."/>
        </authorList>
    </citation>
    <scope>NUCLEOTIDE SEQUENCE [LARGE SCALE GENOMIC DNA]</scope>
    <source>
        <strain evidence="6 7">CLA-AA-H95</strain>
    </source>
</reference>
<protein>
    <submittedName>
        <fullName evidence="6">ABC transporter ATP-binding protein</fullName>
    </submittedName>
</protein>
<comment type="similarity">
    <text evidence="1">Belongs to the ABC transporter superfamily.</text>
</comment>
<dbReference type="Gene3D" id="3.40.50.300">
    <property type="entry name" value="P-loop containing nucleotide triphosphate hydrolases"/>
    <property type="match status" value="1"/>
</dbReference>
<dbReference type="PANTHER" id="PTHR42711:SF5">
    <property type="entry name" value="ABC TRANSPORTER ATP-BINDING PROTEIN NATA"/>
    <property type="match status" value="1"/>
</dbReference>
<evidence type="ECO:0000256" key="2">
    <source>
        <dbReference type="ARBA" id="ARBA00022448"/>
    </source>
</evidence>
<gene>
    <name evidence="6" type="ORF">WMO75_08850</name>
</gene>
<keyword evidence="3" id="KW-0547">Nucleotide-binding</keyword>
<evidence type="ECO:0000313" key="7">
    <source>
        <dbReference type="Proteomes" id="UP001446032"/>
    </source>
</evidence>
<dbReference type="RefSeq" id="WP_022215245.1">
    <property type="nucleotide sequence ID" value="NZ_JBBMEI010000023.1"/>
</dbReference>
<dbReference type="InterPro" id="IPR027417">
    <property type="entry name" value="P-loop_NTPase"/>
</dbReference>
<dbReference type="Proteomes" id="UP001446032">
    <property type="component" value="Unassembled WGS sequence"/>
</dbReference>
<accession>A0ABV1ANE0</accession>